<sequence length="70" mass="8011">MNTSTLRDLPVEQRLHLVEELWDSIAAGQGALVLSEAQRQELDRRLDAYELDRDPGRPAEDVVADIRKRL</sequence>
<dbReference type="HOGENOM" id="CLU_185169_1_1_6"/>
<dbReference type="EMBL" id="AAOF01000001">
    <property type="protein sequence ID" value="EAR23577.1"/>
    <property type="molecule type" value="Genomic_DNA"/>
</dbReference>
<dbReference type="InterPro" id="IPR013406">
    <property type="entry name" value="CHP02574_addiction_mod"/>
</dbReference>
<dbReference type="Proteomes" id="UP000003374">
    <property type="component" value="Unassembled WGS sequence"/>
</dbReference>
<comment type="caution">
    <text evidence="1">The sequence shown here is derived from an EMBL/GenBank/DDBJ whole genome shotgun (WGS) entry which is preliminary data.</text>
</comment>
<dbReference type="AlphaFoldDB" id="A4BMN9"/>
<keyword evidence="2" id="KW-1185">Reference proteome</keyword>
<accession>A4BMN9</accession>
<name>A4BMN9_9GAMM</name>
<dbReference type="Pfam" id="PF09720">
    <property type="entry name" value="Unstab_antitox"/>
    <property type="match status" value="1"/>
</dbReference>
<evidence type="ECO:0000313" key="2">
    <source>
        <dbReference type="Proteomes" id="UP000003374"/>
    </source>
</evidence>
<gene>
    <name evidence="1" type="ORF">NB231_17193</name>
</gene>
<dbReference type="eggNOG" id="ENOG5030950">
    <property type="taxonomic scope" value="Bacteria"/>
</dbReference>
<evidence type="ECO:0000313" key="1">
    <source>
        <dbReference type="EMBL" id="EAR23577.1"/>
    </source>
</evidence>
<dbReference type="RefSeq" id="WP_005005061.1">
    <property type="nucleotide sequence ID" value="NZ_CH672427.1"/>
</dbReference>
<evidence type="ECO:0008006" key="3">
    <source>
        <dbReference type="Google" id="ProtNLM"/>
    </source>
</evidence>
<dbReference type="NCBIfam" id="TIGR02574">
    <property type="entry name" value="stabl_TIGR02574"/>
    <property type="match status" value="1"/>
</dbReference>
<organism evidence="1 2">
    <name type="scientific">Nitrococcus mobilis Nb-231</name>
    <dbReference type="NCBI Taxonomy" id="314278"/>
    <lineage>
        <taxon>Bacteria</taxon>
        <taxon>Pseudomonadati</taxon>
        <taxon>Pseudomonadota</taxon>
        <taxon>Gammaproteobacteria</taxon>
        <taxon>Chromatiales</taxon>
        <taxon>Ectothiorhodospiraceae</taxon>
        <taxon>Nitrococcus</taxon>
    </lineage>
</organism>
<dbReference type="OrthoDB" id="291542at2"/>
<proteinExistence type="predicted"/>
<protein>
    <recommendedName>
        <fullName evidence="3">Addiction module protein</fullName>
    </recommendedName>
</protein>
<reference evidence="1 2" key="1">
    <citation type="submission" date="2006-02" db="EMBL/GenBank/DDBJ databases">
        <authorList>
            <person name="Waterbury J."/>
            <person name="Ferriera S."/>
            <person name="Johnson J."/>
            <person name="Kravitz S."/>
            <person name="Halpern A."/>
            <person name="Remington K."/>
            <person name="Beeson K."/>
            <person name="Tran B."/>
            <person name="Rogers Y.-H."/>
            <person name="Friedman R."/>
            <person name="Venter J.C."/>
        </authorList>
    </citation>
    <scope>NUCLEOTIDE SEQUENCE [LARGE SCALE GENOMIC DNA]</scope>
    <source>
        <strain evidence="1 2">Nb-231</strain>
    </source>
</reference>